<comment type="caution">
    <text evidence="2">The sequence shown here is derived from an EMBL/GenBank/DDBJ whole genome shotgun (WGS) entry which is preliminary data.</text>
</comment>
<dbReference type="Proteomes" id="UP001497497">
    <property type="component" value="Unassembled WGS sequence"/>
</dbReference>
<protein>
    <submittedName>
        <fullName evidence="2">Uncharacterized protein</fullName>
    </submittedName>
</protein>
<accession>A0AAV2H3Y6</accession>
<keyword evidence="3" id="KW-1185">Reference proteome</keyword>
<dbReference type="AlphaFoldDB" id="A0AAV2H3Y6"/>
<feature type="non-terminal residue" evidence="2">
    <location>
        <position position="1"/>
    </location>
</feature>
<evidence type="ECO:0000256" key="1">
    <source>
        <dbReference type="SAM" id="MobiDB-lite"/>
    </source>
</evidence>
<evidence type="ECO:0000313" key="2">
    <source>
        <dbReference type="EMBL" id="CAL1527512.1"/>
    </source>
</evidence>
<feature type="region of interest" description="Disordered" evidence="1">
    <location>
        <begin position="1"/>
        <end position="75"/>
    </location>
</feature>
<reference evidence="2 3" key="1">
    <citation type="submission" date="2024-04" db="EMBL/GenBank/DDBJ databases">
        <authorList>
            <consortium name="Genoscope - CEA"/>
            <person name="William W."/>
        </authorList>
    </citation>
    <scope>NUCLEOTIDE SEQUENCE [LARGE SCALE GENOMIC DNA]</scope>
</reference>
<sequence length="121" mass="13287">VDKPTDKASFDFIARDASVSNSSRSSKDPMSSSGRPILKNKERSPHGSLPSNNSNSELYSSQPGTDDTSNTSAVARQMKALVETLKRHNPVAGSFTKVKWHPDTVFIYKESEEAVTRETEV</sequence>
<feature type="compositionally biased region" description="Polar residues" evidence="1">
    <location>
        <begin position="49"/>
        <end position="74"/>
    </location>
</feature>
<dbReference type="EMBL" id="CAXITT010000019">
    <property type="protein sequence ID" value="CAL1527512.1"/>
    <property type="molecule type" value="Genomic_DNA"/>
</dbReference>
<gene>
    <name evidence="2" type="ORF">GSLYS_00001689001</name>
</gene>
<proteinExistence type="predicted"/>
<evidence type="ECO:0000313" key="3">
    <source>
        <dbReference type="Proteomes" id="UP001497497"/>
    </source>
</evidence>
<organism evidence="2 3">
    <name type="scientific">Lymnaea stagnalis</name>
    <name type="common">Great pond snail</name>
    <name type="synonym">Helix stagnalis</name>
    <dbReference type="NCBI Taxonomy" id="6523"/>
    <lineage>
        <taxon>Eukaryota</taxon>
        <taxon>Metazoa</taxon>
        <taxon>Spiralia</taxon>
        <taxon>Lophotrochozoa</taxon>
        <taxon>Mollusca</taxon>
        <taxon>Gastropoda</taxon>
        <taxon>Heterobranchia</taxon>
        <taxon>Euthyneura</taxon>
        <taxon>Panpulmonata</taxon>
        <taxon>Hygrophila</taxon>
        <taxon>Lymnaeoidea</taxon>
        <taxon>Lymnaeidae</taxon>
        <taxon>Lymnaea</taxon>
    </lineage>
</organism>
<feature type="compositionally biased region" description="Low complexity" evidence="1">
    <location>
        <begin position="18"/>
        <end position="33"/>
    </location>
</feature>
<name>A0AAV2H3Y6_LYMST</name>